<comment type="catalytic activity">
    <reaction evidence="11 12">
        <text>a quinone + NADH + 5 H(+)(in) = a quinol + NAD(+) + 4 H(+)(out)</text>
        <dbReference type="Rhea" id="RHEA:57888"/>
        <dbReference type="ChEBI" id="CHEBI:15378"/>
        <dbReference type="ChEBI" id="CHEBI:24646"/>
        <dbReference type="ChEBI" id="CHEBI:57540"/>
        <dbReference type="ChEBI" id="CHEBI:57945"/>
        <dbReference type="ChEBI" id="CHEBI:132124"/>
    </reaction>
</comment>
<dbReference type="GO" id="GO:0008137">
    <property type="term" value="F:NADH dehydrogenase (ubiquinone) activity"/>
    <property type="evidence" value="ECO:0007669"/>
    <property type="project" value="InterPro"/>
</dbReference>
<accession>A0A290Q8Z2</accession>
<dbReference type="InterPro" id="IPR000440">
    <property type="entry name" value="NADH_UbQ/plastoQ_OxRdtase_su3"/>
</dbReference>
<dbReference type="KEGG" id="vbh:CMV30_14800"/>
<name>A0A290Q8Z2_9BACT</name>
<evidence type="ECO:0000256" key="10">
    <source>
        <dbReference type="ARBA" id="ARBA00023136"/>
    </source>
</evidence>
<evidence type="ECO:0000256" key="8">
    <source>
        <dbReference type="ARBA" id="ARBA00022989"/>
    </source>
</evidence>
<dbReference type="EMBL" id="CP023344">
    <property type="protein sequence ID" value="ATC65119.1"/>
    <property type="molecule type" value="Genomic_DNA"/>
</dbReference>
<dbReference type="PANTHER" id="PTHR11058:SF22">
    <property type="entry name" value="NADH-QUINONE OXIDOREDUCTASE SUBUNIT A"/>
    <property type="match status" value="1"/>
</dbReference>
<keyword evidence="8 11" id="KW-1133">Transmembrane helix</keyword>
<feature type="transmembrane region" description="Helical" evidence="11">
    <location>
        <begin position="6"/>
        <end position="30"/>
    </location>
</feature>
<dbReference type="RefSeq" id="WP_096056750.1">
    <property type="nucleotide sequence ID" value="NZ_CP023344.1"/>
</dbReference>
<evidence type="ECO:0000256" key="9">
    <source>
        <dbReference type="ARBA" id="ARBA00023027"/>
    </source>
</evidence>
<keyword evidence="11" id="KW-0830">Ubiquinone</keyword>
<dbReference type="EC" id="7.1.1.-" evidence="11"/>
<evidence type="ECO:0000256" key="2">
    <source>
        <dbReference type="ARBA" id="ARBA00008472"/>
    </source>
</evidence>
<keyword evidence="3 11" id="KW-0813">Transport</keyword>
<dbReference type="GO" id="GO:0048038">
    <property type="term" value="F:quinone binding"/>
    <property type="evidence" value="ECO:0007669"/>
    <property type="project" value="UniProtKB-KW"/>
</dbReference>
<keyword evidence="9 11" id="KW-0520">NAD</keyword>
<keyword evidence="5 11" id="KW-0812">Transmembrane</keyword>
<comment type="subcellular location">
    <subcellularLocation>
        <location evidence="11 12">Cell membrane</location>
        <topology evidence="11 12">Multi-pass membrane protein</topology>
    </subcellularLocation>
    <subcellularLocation>
        <location evidence="1">Membrane</location>
        <topology evidence="1">Multi-pass membrane protein</topology>
    </subcellularLocation>
</comment>
<evidence type="ECO:0000256" key="11">
    <source>
        <dbReference type="HAMAP-Rule" id="MF_01394"/>
    </source>
</evidence>
<keyword evidence="7 11" id="KW-1278">Translocase</keyword>
<evidence type="ECO:0000256" key="7">
    <source>
        <dbReference type="ARBA" id="ARBA00022967"/>
    </source>
</evidence>
<keyword evidence="4 11" id="KW-1003">Cell membrane</keyword>
<evidence type="ECO:0000256" key="6">
    <source>
        <dbReference type="ARBA" id="ARBA00022719"/>
    </source>
</evidence>
<evidence type="ECO:0000256" key="12">
    <source>
        <dbReference type="RuleBase" id="RU003639"/>
    </source>
</evidence>
<dbReference type="HAMAP" id="MF_01394">
    <property type="entry name" value="NDH1_NuoA"/>
    <property type="match status" value="1"/>
</dbReference>
<comment type="subunit">
    <text evidence="11">NDH-1 is composed of 14 different subunits. Subunits NuoA, H, J, K, L, M, N constitute the membrane sector of the complex.</text>
</comment>
<keyword evidence="6 11" id="KW-0874">Quinone</keyword>
<dbReference type="GO" id="GO:0030964">
    <property type="term" value="C:NADH dehydrogenase complex"/>
    <property type="evidence" value="ECO:0007669"/>
    <property type="project" value="TreeGrafter"/>
</dbReference>
<dbReference type="GO" id="GO:0005886">
    <property type="term" value="C:plasma membrane"/>
    <property type="evidence" value="ECO:0007669"/>
    <property type="project" value="UniProtKB-SubCell"/>
</dbReference>
<comment type="function">
    <text evidence="11">NDH-1 shuttles electrons from NADH, via FMN and iron-sulfur (Fe-S) centers, to quinones in the respiratory chain. The immediate electron acceptor for the enzyme in this species is believed to be ubiquinone. Couples the redox reaction to proton translocation (for every two electrons transferred, four hydrogen ions are translocated across the cytoplasmic membrane), and thus conserves the redox energy in a proton gradient.</text>
</comment>
<dbReference type="AlphaFoldDB" id="A0A290Q8Z2"/>
<evidence type="ECO:0000256" key="3">
    <source>
        <dbReference type="ARBA" id="ARBA00022448"/>
    </source>
</evidence>
<gene>
    <name evidence="11" type="primary">nuoA</name>
    <name evidence="13" type="ORF">CMV30_14800</name>
</gene>
<dbReference type="InterPro" id="IPR023043">
    <property type="entry name" value="NAD(P)H_OxRDtase_bac/plastid"/>
</dbReference>
<organism evidence="13 14">
    <name type="scientific">Nibricoccus aquaticus</name>
    <dbReference type="NCBI Taxonomy" id="2576891"/>
    <lineage>
        <taxon>Bacteria</taxon>
        <taxon>Pseudomonadati</taxon>
        <taxon>Verrucomicrobiota</taxon>
        <taxon>Opitutia</taxon>
        <taxon>Opitutales</taxon>
        <taxon>Opitutaceae</taxon>
        <taxon>Nibricoccus</taxon>
    </lineage>
</organism>
<keyword evidence="14" id="KW-1185">Reference proteome</keyword>
<evidence type="ECO:0000313" key="13">
    <source>
        <dbReference type="EMBL" id="ATC65119.1"/>
    </source>
</evidence>
<dbReference type="InterPro" id="IPR038430">
    <property type="entry name" value="NDAH_ubi_oxred_su3_sf"/>
</dbReference>
<dbReference type="PANTHER" id="PTHR11058">
    <property type="entry name" value="NADH-UBIQUINONE OXIDOREDUCTASE CHAIN 3"/>
    <property type="match status" value="1"/>
</dbReference>
<dbReference type="Proteomes" id="UP000217265">
    <property type="component" value="Chromosome"/>
</dbReference>
<protein>
    <recommendedName>
        <fullName evidence="11">NADH-quinone oxidoreductase subunit A</fullName>
        <ecNumber evidence="11">7.1.1.-</ecNumber>
    </recommendedName>
    <alternativeName>
        <fullName evidence="11">NADH dehydrogenase I subunit A</fullName>
    </alternativeName>
    <alternativeName>
        <fullName evidence="11">NDH-1 subunit A</fullName>
    </alternativeName>
    <alternativeName>
        <fullName evidence="11">NUO1</fullName>
    </alternativeName>
</protein>
<dbReference type="Pfam" id="PF00507">
    <property type="entry name" value="Oxidored_q4"/>
    <property type="match status" value="1"/>
</dbReference>
<feature type="transmembrane region" description="Helical" evidence="11">
    <location>
        <begin position="62"/>
        <end position="84"/>
    </location>
</feature>
<evidence type="ECO:0000256" key="4">
    <source>
        <dbReference type="ARBA" id="ARBA00022475"/>
    </source>
</evidence>
<keyword evidence="10 11" id="KW-0472">Membrane</keyword>
<dbReference type="OrthoDB" id="9791970at2"/>
<feature type="transmembrane region" description="Helical" evidence="11">
    <location>
        <begin position="90"/>
        <end position="113"/>
    </location>
</feature>
<reference evidence="13 14" key="1">
    <citation type="submission" date="2017-09" db="EMBL/GenBank/DDBJ databases">
        <title>Complete genome sequence of Verrucomicrobial strain HZ-65, isolated from freshwater.</title>
        <authorList>
            <person name="Choi A."/>
        </authorList>
    </citation>
    <scope>NUCLEOTIDE SEQUENCE [LARGE SCALE GENOMIC DNA]</scope>
    <source>
        <strain evidence="13 14">HZ-65</strain>
    </source>
</reference>
<dbReference type="GO" id="GO:0050136">
    <property type="term" value="F:NADH dehydrogenase (quinone) (non-electrogenic) activity"/>
    <property type="evidence" value="ECO:0007669"/>
    <property type="project" value="UniProtKB-UniRule"/>
</dbReference>
<sequence>MSQADYLPILIQICLAAGVAITVIGASHLIGQRAAKNAIKDSAYECGVKGDGNVHTRFSVKFYVTAMLFILFDIEVVFLIPWAFIYRDFLANHIAILGPIMFFIGVLVLGLFYEVKKGALDWEK</sequence>
<proteinExistence type="inferred from homology"/>
<evidence type="ECO:0000256" key="5">
    <source>
        <dbReference type="ARBA" id="ARBA00022692"/>
    </source>
</evidence>
<evidence type="ECO:0000256" key="1">
    <source>
        <dbReference type="ARBA" id="ARBA00004141"/>
    </source>
</evidence>
<comment type="similarity">
    <text evidence="2 11 12">Belongs to the complex I subunit 3 family.</text>
</comment>
<dbReference type="Gene3D" id="1.20.58.1610">
    <property type="entry name" value="NADH:ubiquinone/plastoquinone oxidoreductase, chain 3"/>
    <property type="match status" value="1"/>
</dbReference>
<evidence type="ECO:0000313" key="14">
    <source>
        <dbReference type="Proteomes" id="UP000217265"/>
    </source>
</evidence>